<keyword evidence="1" id="KW-0472">Membrane</keyword>
<keyword evidence="3" id="KW-1185">Reference proteome</keyword>
<evidence type="ECO:0000313" key="3">
    <source>
        <dbReference type="Proteomes" id="UP001628193"/>
    </source>
</evidence>
<sequence>MSADDQKSRDFRKLLLWGLLSVGLYGLLWTFESEILALSANGRWYFSVPIAIAFLFSFVHGHFTAEFWDSLGIQAKK</sequence>
<keyword evidence="1" id="KW-0812">Transmembrane</keyword>
<gene>
    <name evidence="2" type="ORF">SIID45300_03004</name>
</gene>
<dbReference type="Proteomes" id="UP001628193">
    <property type="component" value="Unassembled WGS sequence"/>
</dbReference>
<evidence type="ECO:0000256" key="1">
    <source>
        <dbReference type="SAM" id="Phobius"/>
    </source>
</evidence>
<keyword evidence="1" id="KW-1133">Transmembrane helix</keyword>
<reference evidence="2 3" key="1">
    <citation type="submission" date="2024-05" db="EMBL/GenBank/DDBJ databases">
        <authorList>
            <consortium name="Candidatus Magnetaquicoccaceae bacterium FCR-1 genome sequencing consortium"/>
            <person name="Shimoshige H."/>
            <person name="Shimamura S."/>
            <person name="Taoka A."/>
            <person name="Kobayashi H."/>
            <person name="Maekawa T."/>
        </authorList>
    </citation>
    <scope>NUCLEOTIDE SEQUENCE [LARGE SCALE GENOMIC DNA]</scope>
    <source>
        <strain evidence="2 3">FCR-1</strain>
    </source>
</reference>
<dbReference type="EMBL" id="BAAFGK010000005">
    <property type="protein sequence ID" value="GAB0058651.1"/>
    <property type="molecule type" value="Genomic_DNA"/>
</dbReference>
<organism evidence="2 3">
    <name type="scientific">Candidatus Magnetaquiglobus chichijimensis</name>
    <dbReference type="NCBI Taxonomy" id="3141448"/>
    <lineage>
        <taxon>Bacteria</taxon>
        <taxon>Pseudomonadati</taxon>
        <taxon>Pseudomonadota</taxon>
        <taxon>Magnetococcia</taxon>
        <taxon>Magnetococcales</taxon>
        <taxon>Candidatus Magnetaquicoccaceae</taxon>
        <taxon>Candidatus Magnetaquiglobus</taxon>
    </lineage>
</organism>
<name>A0ABQ0CCN0_9PROT</name>
<dbReference type="RefSeq" id="WP_420906372.1">
    <property type="nucleotide sequence ID" value="NZ_BAAFGK010000005.1"/>
</dbReference>
<comment type="caution">
    <text evidence="2">The sequence shown here is derived from an EMBL/GenBank/DDBJ whole genome shotgun (WGS) entry which is preliminary data.</text>
</comment>
<evidence type="ECO:0000313" key="2">
    <source>
        <dbReference type="EMBL" id="GAB0058651.1"/>
    </source>
</evidence>
<reference evidence="2 3" key="2">
    <citation type="submission" date="2024-09" db="EMBL/GenBank/DDBJ databases">
        <title>Draft genome sequence of Candidatus Magnetaquicoccaceae bacterium FCR-1.</title>
        <authorList>
            <person name="Shimoshige H."/>
            <person name="Shimamura S."/>
            <person name="Taoka A."/>
            <person name="Kobayashi H."/>
            <person name="Maekawa T."/>
        </authorList>
    </citation>
    <scope>NUCLEOTIDE SEQUENCE [LARGE SCALE GENOMIC DNA]</scope>
    <source>
        <strain evidence="2 3">FCR-1</strain>
    </source>
</reference>
<accession>A0ABQ0CCN0</accession>
<feature type="transmembrane region" description="Helical" evidence="1">
    <location>
        <begin position="14"/>
        <end position="31"/>
    </location>
</feature>
<proteinExistence type="predicted"/>
<protein>
    <submittedName>
        <fullName evidence="2">Uncharacterized protein</fullName>
    </submittedName>
</protein>
<feature type="transmembrane region" description="Helical" evidence="1">
    <location>
        <begin position="43"/>
        <end position="68"/>
    </location>
</feature>